<protein>
    <submittedName>
        <fullName evidence="2">Putative secreted protein</fullName>
    </submittedName>
</protein>
<dbReference type="AlphaFoldDB" id="A0A6B0UAY3"/>
<evidence type="ECO:0000313" key="2">
    <source>
        <dbReference type="EMBL" id="MXU85765.1"/>
    </source>
</evidence>
<dbReference type="EMBL" id="GIFC01003682">
    <property type="protein sequence ID" value="MXU85765.1"/>
    <property type="molecule type" value="Transcribed_RNA"/>
</dbReference>
<evidence type="ECO:0000256" key="1">
    <source>
        <dbReference type="SAM" id="SignalP"/>
    </source>
</evidence>
<keyword evidence="1" id="KW-0732">Signal</keyword>
<proteinExistence type="predicted"/>
<sequence length="87" mass="10150">MVLFALWFLCSTQMQRGKVSCPVAFPMVLWRTAGKCLSVSLSRRRLGWCWKEICPFGCVVEVKSSLLIVFFVFQRWETTLPLFVERV</sequence>
<reference evidence="2" key="1">
    <citation type="submission" date="2019-12" db="EMBL/GenBank/DDBJ databases">
        <title>An insight into the sialome of adult female Ixodes ricinus ticks feeding for 6 days.</title>
        <authorList>
            <person name="Perner J."/>
            <person name="Ribeiro J.M.C."/>
        </authorList>
    </citation>
    <scope>NUCLEOTIDE SEQUENCE</scope>
    <source>
        <strain evidence="2">Semi-engorged</strain>
        <tissue evidence="2">Salivary glands</tissue>
    </source>
</reference>
<organism evidence="2">
    <name type="scientific">Ixodes ricinus</name>
    <name type="common">Common tick</name>
    <name type="synonym">Acarus ricinus</name>
    <dbReference type="NCBI Taxonomy" id="34613"/>
    <lineage>
        <taxon>Eukaryota</taxon>
        <taxon>Metazoa</taxon>
        <taxon>Ecdysozoa</taxon>
        <taxon>Arthropoda</taxon>
        <taxon>Chelicerata</taxon>
        <taxon>Arachnida</taxon>
        <taxon>Acari</taxon>
        <taxon>Parasitiformes</taxon>
        <taxon>Ixodida</taxon>
        <taxon>Ixodoidea</taxon>
        <taxon>Ixodidae</taxon>
        <taxon>Ixodinae</taxon>
        <taxon>Ixodes</taxon>
    </lineage>
</organism>
<name>A0A6B0UAY3_IXORI</name>
<feature type="chain" id="PRO_5025439344" evidence="1">
    <location>
        <begin position="18"/>
        <end position="87"/>
    </location>
</feature>
<accession>A0A6B0UAY3</accession>
<feature type="signal peptide" evidence="1">
    <location>
        <begin position="1"/>
        <end position="17"/>
    </location>
</feature>